<dbReference type="RefSeq" id="NP_982925.2">
    <property type="nucleotide sequence ID" value="NM_208278.2"/>
</dbReference>
<keyword evidence="1" id="KW-0808">Transferase</keyword>
<dbReference type="GO" id="GO:0043048">
    <property type="term" value="P:dolichyl monophosphate biosynthetic process"/>
    <property type="evidence" value="ECO:0007669"/>
    <property type="project" value="EnsemblFungi"/>
</dbReference>
<dbReference type="Pfam" id="PF01255">
    <property type="entry name" value="Prenyltransf"/>
    <property type="match status" value="1"/>
</dbReference>
<dbReference type="FunCoup" id="Q75DN9">
    <property type="interactions" value="41"/>
</dbReference>
<dbReference type="GO" id="GO:0005811">
    <property type="term" value="C:lipid droplet"/>
    <property type="evidence" value="ECO:0000318"/>
    <property type="project" value="GO_Central"/>
</dbReference>
<dbReference type="eggNOG" id="KOG1602">
    <property type="taxonomic scope" value="Eukaryota"/>
</dbReference>
<protein>
    <submittedName>
        <fullName evidence="3">ABL022Wp</fullName>
    </submittedName>
</protein>
<dbReference type="GO" id="GO:1904423">
    <property type="term" value="C:dehydrodolichyl diphosphate synthase complex"/>
    <property type="evidence" value="ECO:0000318"/>
    <property type="project" value="GO_Central"/>
</dbReference>
<reference evidence="4" key="2">
    <citation type="journal article" date="2013" name="G3 (Bethesda)">
        <title>Genomes of Ashbya fungi isolated from insects reveal four mating-type loci, numerous translocations, lack of transposons, and distinct gene duplications.</title>
        <authorList>
            <person name="Dietrich F.S."/>
            <person name="Voegeli S."/>
            <person name="Kuo S."/>
            <person name="Philippsen P."/>
        </authorList>
    </citation>
    <scope>GENOME REANNOTATION</scope>
    <source>
        <strain evidence="4">ATCC 10895 / CBS 109.51 / FGSC 9923 / NRRL Y-1056</strain>
    </source>
</reference>
<dbReference type="PANTHER" id="PTHR10291">
    <property type="entry name" value="DEHYDRODOLICHYL DIPHOSPHATE SYNTHASE FAMILY MEMBER"/>
    <property type="match status" value="1"/>
</dbReference>
<keyword evidence="2" id="KW-0460">Magnesium</keyword>
<organism evidence="3 4">
    <name type="scientific">Eremothecium gossypii (strain ATCC 10895 / CBS 109.51 / FGSC 9923 / NRRL Y-1056)</name>
    <name type="common">Yeast</name>
    <name type="synonym">Ashbya gossypii</name>
    <dbReference type="NCBI Taxonomy" id="284811"/>
    <lineage>
        <taxon>Eukaryota</taxon>
        <taxon>Fungi</taxon>
        <taxon>Dikarya</taxon>
        <taxon>Ascomycota</taxon>
        <taxon>Saccharomycotina</taxon>
        <taxon>Saccharomycetes</taxon>
        <taxon>Saccharomycetales</taxon>
        <taxon>Saccharomycetaceae</taxon>
        <taxon>Eremothecium</taxon>
    </lineage>
</organism>
<keyword evidence="4" id="KW-1185">Reference proteome</keyword>
<dbReference type="PANTHER" id="PTHR10291:SF2">
    <property type="entry name" value="DEHYDRODOLICHYL DIPHOSPHATE SYNTHASE COMPLEX SUBUNIT SRT1"/>
    <property type="match status" value="1"/>
</dbReference>
<dbReference type="GO" id="GO:0045547">
    <property type="term" value="F:ditrans,polycis-polyprenyl diphosphate synthase [(2E,6E)-farnesyl diphosphate specific] activity"/>
    <property type="evidence" value="ECO:0007669"/>
    <property type="project" value="EnsemblFungi"/>
</dbReference>
<proteinExistence type="predicted"/>
<dbReference type="STRING" id="284811.Q75DN9"/>
<dbReference type="SUPFAM" id="SSF64005">
    <property type="entry name" value="Undecaprenyl diphosphate synthase"/>
    <property type="match status" value="1"/>
</dbReference>
<dbReference type="Proteomes" id="UP000000591">
    <property type="component" value="Chromosome II"/>
</dbReference>
<evidence type="ECO:0000313" key="3">
    <source>
        <dbReference type="EMBL" id="AAS50749.2"/>
    </source>
</evidence>
<reference evidence="3 4" key="1">
    <citation type="journal article" date="2004" name="Science">
        <title>The Ashbya gossypii genome as a tool for mapping the ancient Saccharomyces cerevisiae genome.</title>
        <authorList>
            <person name="Dietrich F.S."/>
            <person name="Voegeli S."/>
            <person name="Brachat S."/>
            <person name="Lerch A."/>
            <person name="Gates K."/>
            <person name="Steiner S."/>
            <person name="Mohr C."/>
            <person name="Pohlmann R."/>
            <person name="Luedi P."/>
            <person name="Choi S."/>
            <person name="Wing R.A."/>
            <person name="Flavier A."/>
            <person name="Gaffney T.D."/>
            <person name="Philippsen P."/>
        </authorList>
    </citation>
    <scope>NUCLEOTIDE SEQUENCE [LARGE SCALE GENOMIC DNA]</scope>
    <source>
        <strain evidence="4">ATCC 10895 / CBS 109.51 / FGSC 9923 / NRRL Y-1056</strain>
    </source>
</reference>
<dbReference type="FunFam" id="3.40.1180.10:FF:000005">
    <property type="entry name" value="Alkyl transferase"/>
    <property type="match status" value="1"/>
</dbReference>
<dbReference type="GO" id="GO:0005783">
    <property type="term" value="C:endoplasmic reticulum"/>
    <property type="evidence" value="ECO:0000318"/>
    <property type="project" value="GO_Central"/>
</dbReference>
<sequence length="401" mass="45860">MVQKGTHKNNDSFPSTAHTSMVEVKNTEAATAAGGAQKQADQVIQLEWHDPIEEAAQELDAARVAANSEPTLRARVKRLVRGEWKQTYRNRPKISHILFQFGLLRMVVNFVQNLLLKILQMGPLPQHVSFIMDGNRRYAKSMNLPLKLGHEAGSVALMRTLHTCKRAGIEAVSAYAFSIENFNRPKEEIDTLTEMLSRRLQDFANRATNLKDRMYGARLLVVGDRALLSPELNDKITYIEDMTKHNTAFTVYICLPYTTRNDIYHAMFDLVRLCQAGALDSKDISTEMLTNAMYLGANSNRADILVRTSGHTRLSDYMLWQVHEQSYIEFSNCMWPDFTFRTFFTILLKWSFVTALHEARKQERLRRKLGTYARSLLARRARPVRLEALPPPPQAISVTDR</sequence>
<dbReference type="Gene3D" id="3.40.1180.10">
    <property type="entry name" value="Decaprenyl diphosphate synthase-like"/>
    <property type="match status" value="1"/>
</dbReference>
<dbReference type="NCBIfam" id="TIGR00055">
    <property type="entry name" value="uppS"/>
    <property type="match status" value="1"/>
</dbReference>
<evidence type="ECO:0000313" key="4">
    <source>
        <dbReference type="Proteomes" id="UP000000591"/>
    </source>
</evidence>
<dbReference type="GO" id="GO:0016020">
    <property type="term" value="C:membrane"/>
    <property type="evidence" value="ECO:0000318"/>
    <property type="project" value="GO_Central"/>
</dbReference>
<dbReference type="InParanoid" id="Q75DN9"/>
<dbReference type="AlphaFoldDB" id="Q75DN9"/>
<accession>Q75DN9</accession>
<dbReference type="HOGENOM" id="CLU_038505_0_0_1"/>
<dbReference type="PROSITE" id="PS01066">
    <property type="entry name" value="UPP_SYNTHASE"/>
    <property type="match status" value="1"/>
</dbReference>
<evidence type="ECO:0000256" key="2">
    <source>
        <dbReference type="ARBA" id="ARBA00022842"/>
    </source>
</evidence>
<dbReference type="EMBL" id="AE016815">
    <property type="protein sequence ID" value="AAS50749.2"/>
    <property type="molecule type" value="Genomic_DNA"/>
</dbReference>
<dbReference type="OMA" id="STAWGIR"/>
<gene>
    <name evidence="3" type="ORF">AGOS_ABL022W</name>
</gene>
<evidence type="ECO:0000256" key="1">
    <source>
        <dbReference type="ARBA" id="ARBA00022679"/>
    </source>
</evidence>
<dbReference type="CDD" id="cd00475">
    <property type="entry name" value="Cis_IPPS"/>
    <property type="match status" value="1"/>
</dbReference>
<dbReference type="OrthoDB" id="4173905at2759"/>
<dbReference type="KEGG" id="ago:AGOS_ABL022W"/>
<dbReference type="InterPro" id="IPR018520">
    <property type="entry name" value="UPP_synth-like_CS"/>
</dbReference>
<dbReference type="GeneID" id="4619017"/>
<dbReference type="InterPro" id="IPR001441">
    <property type="entry name" value="UPP_synth-like"/>
</dbReference>
<name>Q75DN9_EREGS</name>
<dbReference type="InterPro" id="IPR036424">
    <property type="entry name" value="UPP_synth-like_sf"/>
</dbReference>